<evidence type="ECO:0000313" key="3">
    <source>
        <dbReference type="Proteomes" id="UP000277582"/>
    </source>
</evidence>
<name>A0A3R9X5N5_9CREN</name>
<evidence type="ECO:0000256" key="1">
    <source>
        <dbReference type="SAM" id="MobiDB-lite"/>
    </source>
</evidence>
<dbReference type="EMBL" id="RCOS01000066">
    <property type="protein sequence ID" value="RSN75957.1"/>
    <property type="molecule type" value="Genomic_DNA"/>
</dbReference>
<dbReference type="Pfam" id="PF09754">
    <property type="entry name" value="PAC2"/>
    <property type="match status" value="1"/>
</dbReference>
<dbReference type="SUPFAM" id="SSF159659">
    <property type="entry name" value="Cgl1923-like"/>
    <property type="match status" value="1"/>
</dbReference>
<dbReference type="Proteomes" id="UP000277582">
    <property type="component" value="Unassembled WGS sequence"/>
</dbReference>
<sequence length="249" mass="26836">MSFLKLVELKKVDLKDPVLIHGVPGVGLVSKIAVSHLINQLKAELIAEIYGDLIPLPDGNAGISVDGSQLEIPSYRIYHARSSTGRSLLLVTSEAQPIPWGQYQVINLLLDYAEKLGTKLVVSLGGYVTDEGLGVYGAAYPEEMLDEMGIYGVKRLTGGYVTGAAGVVVGLAKVRGMRSICLLGTTPGSLPDPKAAMMVLSVLEQWLGVKTDMSELVEMDEVIRESTKPKEVKTQEVEGKKEEGVPYHT</sequence>
<dbReference type="OrthoDB" id="31247at2157"/>
<comment type="caution">
    <text evidence="2">The sequence shown here is derived from an EMBL/GenBank/DDBJ whole genome shotgun (WGS) entry which is preliminary data.</text>
</comment>
<dbReference type="PANTHER" id="PTHR35610">
    <property type="entry name" value="3-ISOPROPYLMALATE DEHYDRATASE-RELATED"/>
    <property type="match status" value="1"/>
</dbReference>
<keyword evidence="3" id="KW-1185">Reference proteome</keyword>
<dbReference type="PANTHER" id="PTHR35610:SF7">
    <property type="entry name" value="3-ISOPROPYLMALATE DEHYDRATASE"/>
    <property type="match status" value="1"/>
</dbReference>
<dbReference type="InterPro" id="IPR019151">
    <property type="entry name" value="Proteasome_assmbl_chaperone_2"/>
</dbReference>
<feature type="region of interest" description="Disordered" evidence="1">
    <location>
        <begin position="225"/>
        <end position="249"/>
    </location>
</feature>
<organism evidence="2 3">
    <name type="scientific">Candidatus Methanodesulfokora washburnensis</name>
    <dbReference type="NCBI Taxonomy" id="2478471"/>
    <lineage>
        <taxon>Archaea</taxon>
        <taxon>Thermoproteota</taxon>
        <taxon>Candidatus Korarchaeia</taxon>
        <taxon>Candidatus Korarchaeia incertae sedis</taxon>
        <taxon>Candidatus Methanodesulfokora</taxon>
    </lineage>
</organism>
<proteinExistence type="predicted"/>
<dbReference type="InterPro" id="IPR038389">
    <property type="entry name" value="PSMG2_sf"/>
</dbReference>
<evidence type="ECO:0000313" key="2">
    <source>
        <dbReference type="EMBL" id="RSN75957.1"/>
    </source>
</evidence>
<accession>A0A3R9X5N5</accession>
<evidence type="ECO:0008006" key="4">
    <source>
        <dbReference type="Google" id="ProtNLM"/>
    </source>
</evidence>
<gene>
    <name evidence="2" type="ORF">D6D85_05325</name>
</gene>
<dbReference type="RefSeq" id="WP_125670995.1">
    <property type="nucleotide sequence ID" value="NZ_RCOS01000066.1"/>
</dbReference>
<protein>
    <recommendedName>
        <fullName evidence="4">Proteasome assembly chaperone family protein</fullName>
    </recommendedName>
</protein>
<reference evidence="2 3" key="1">
    <citation type="submission" date="2018-10" db="EMBL/GenBank/DDBJ databases">
        <title>Co-occurring genomic capacity for anaerobic methane metabolism and dissimilatory sulfite reduction discovered in the Korarchaeota.</title>
        <authorList>
            <person name="Mckay L.J."/>
            <person name="Dlakic M."/>
            <person name="Fields M.W."/>
            <person name="Delmont T.O."/>
            <person name="Eren A.M."/>
            <person name="Jay Z.J."/>
            <person name="Klingelsmith K.B."/>
            <person name="Rusch D.B."/>
            <person name="Inskeep W.P."/>
        </authorList>
    </citation>
    <scope>NUCLEOTIDE SEQUENCE [LARGE SCALE GENOMIC DNA]</scope>
    <source>
        <strain evidence="2 3">MDKW</strain>
    </source>
</reference>
<dbReference type="Gene3D" id="3.40.50.10900">
    <property type="entry name" value="PAC-like subunit"/>
    <property type="match status" value="1"/>
</dbReference>
<dbReference type="AlphaFoldDB" id="A0A3R9X5N5"/>